<evidence type="ECO:0000313" key="2">
    <source>
        <dbReference type="EMBL" id="BET26825.1"/>
    </source>
</evidence>
<organism evidence="2 3">
    <name type="scientific">Limnobacter thiooxidans</name>
    <dbReference type="NCBI Taxonomy" id="131080"/>
    <lineage>
        <taxon>Bacteria</taxon>
        <taxon>Pseudomonadati</taxon>
        <taxon>Pseudomonadota</taxon>
        <taxon>Betaproteobacteria</taxon>
        <taxon>Burkholderiales</taxon>
        <taxon>Burkholderiaceae</taxon>
        <taxon>Limnobacter</taxon>
    </lineage>
</organism>
<feature type="signal peptide" evidence="1">
    <location>
        <begin position="1"/>
        <end position="27"/>
    </location>
</feature>
<dbReference type="AlphaFoldDB" id="A0AA86J835"/>
<accession>A0AA86J835</accession>
<reference evidence="2 3" key="1">
    <citation type="submission" date="2023-10" db="EMBL/GenBank/DDBJ databases">
        <title>Complete Genome Sequence of Limnobacter thiooxidans CS-K2T, Isolated from freshwater lake sediments in Bavaria, Germany.</title>
        <authorList>
            <person name="Naruki M."/>
            <person name="Watanabe A."/>
            <person name="Warashina T."/>
            <person name="Morita T."/>
            <person name="Arakawa K."/>
        </authorList>
    </citation>
    <scope>NUCLEOTIDE SEQUENCE [LARGE SCALE GENOMIC DNA]</scope>
    <source>
        <strain evidence="2 3">CS-K2</strain>
    </source>
</reference>
<keyword evidence="1" id="KW-0732">Signal</keyword>
<sequence>MRVSKLNQSVCALMVCAVAWCPLSAQANGFEDFEDAELIDQIAGSVARGYGRMHGYQVEFKLIGKEVVHQSPLLVQYNAPLKRCTFYISTQDRNWHSFEQYLLFFEGLPKQVVYEAFFAHESGHCVQVKEQIDFGPKQRRHREELYADVFALSHVQRYFPKYRKAFQEGQLKMRRVALGVQRDYDFYKELVKLHYSPSLQTALVVKNPQDRAFSIAKAVDLL</sequence>
<dbReference type="Proteomes" id="UP001329151">
    <property type="component" value="Chromosome"/>
</dbReference>
<evidence type="ECO:0000313" key="3">
    <source>
        <dbReference type="Proteomes" id="UP001329151"/>
    </source>
</evidence>
<dbReference type="KEGG" id="lto:RGQ30_23260"/>
<dbReference type="EMBL" id="AP028947">
    <property type="protein sequence ID" value="BET26825.1"/>
    <property type="molecule type" value="Genomic_DNA"/>
</dbReference>
<name>A0AA86J835_9BURK</name>
<keyword evidence="3" id="KW-1185">Reference proteome</keyword>
<feature type="chain" id="PRO_5041640322" evidence="1">
    <location>
        <begin position="28"/>
        <end position="222"/>
    </location>
</feature>
<evidence type="ECO:0000256" key="1">
    <source>
        <dbReference type="SAM" id="SignalP"/>
    </source>
</evidence>
<proteinExistence type="predicted"/>
<gene>
    <name evidence="2" type="ORF">RGQ30_23260</name>
</gene>
<protein>
    <submittedName>
        <fullName evidence="2">Uncharacterized protein</fullName>
    </submittedName>
</protein>